<dbReference type="InterPro" id="IPR016169">
    <property type="entry name" value="FAD-bd_PCMH_sub2"/>
</dbReference>
<dbReference type="PANTHER" id="PTHR42659:SF2">
    <property type="entry name" value="XANTHINE DEHYDROGENASE SUBUNIT C-RELATED"/>
    <property type="match status" value="1"/>
</dbReference>
<evidence type="ECO:0000259" key="5">
    <source>
        <dbReference type="PROSITE" id="PS51387"/>
    </source>
</evidence>
<evidence type="ECO:0000313" key="7">
    <source>
        <dbReference type="Proteomes" id="UP000646738"/>
    </source>
</evidence>
<dbReference type="Gene3D" id="3.30.465.10">
    <property type="match status" value="1"/>
</dbReference>
<feature type="domain" description="FAD-binding PCMH-type" evidence="5">
    <location>
        <begin position="1"/>
        <end position="174"/>
    </location>
</feature>
<keyword evidence="2" id="KW-0274">FAD</keyword>
<accession>A0ABQ3RF53</accession>
<keyword evidence="7" id="KW-1185">Reference proteome</keyword>
<organism evidence="6 7">
    <name type="scientific">Streptomyces rubradiris</name>
    <name type="common">Streptomyces achromogenes subsp. rubradiris</name>
    <dbReference type="NCBI Taxonomy" id="285531"/>
    <lineage>
        <taxon>Bacteria</taxon>
        <taxon>Bacillati</taxon>
        <taxon>Actinomycetota</taxon>
        <taxon>Actinomycetes</taxon>
        <taxon>Kitasatosporales</taxon>
        <taxon>Streptomycetaceae</taxon>
        <taxon>Streptomyces</taxon>
    </lineage>
</organism>
<proteinExistence type="predicted"/>
<dbReference type="InterPro" id="IPR016166">
    <property type="entry name" value="FAD-bd_PCMH"/>
</dbReference>
<dbReference type="InterPro" id="IPR016167">
    <property type="entry name" value="FAD-bd_PCMH_sub1"/>
</dbReference>
<feature type="compositionally biased region" description="Basic and acidic residues" evidence="4">
    <location>
        <begin position="7"/>
        <end position="19"/>
    </location>
</feature>
<evidence type="ECO:0000256" key="2">
    <source>
        <dbReference type="ARBA" id="ARBA00022827"/>
    </source>
</evidence>
<feature type="region of interest" description="Disordered" evidence="4">
    <location>
        <begin position="1"/>
        <end position="29"/>
    </location>
</feature>
<dbReference type="SUPFAM" id="SSF56003">
    <property type="entry name" value="Molybdenum cofactor-binding domain"/>
    <property type="match status" value="1"/>
</dbReference>
<evidence type="ECO:0000256" key="4">
    <source>
        <dbReference type="SAM" id="MobiDB-lite"/>
    </source>
</evidence>
<evidence type="ECO:0000256" key="1">
    <source>
        <dbReference type="ARBA" id="ARBA00022630"/>
    </source>
</evidence>
<keyword evidence="3" id="KW-0560">Oxidoreductase</keyword>
<dbReference type="EMBL" id="BNEA01000015">
    <property type="protein sequence ID" value="GHI54488.1"/>
    <property type="molecule type" value="Genomic_DNA"/>
</dbReference>
<protein>
    <recommendedName>
        <fullName evidence="5">FAD-binding PCMH-type domain-containing protein</fullName>
    </recommendedName>
</protein>
<feature type="region of interest" description="Disordered" evidence="4">
    <location>
        <begin position="97"/>
        <end position="118"/>
    </location>
</feature>
<keyword evidence="1" id="KW-0285">Flavoprotein</keyword>
<dbReference type="InterPro" id="IPR002346">
    <property type="entry name" value="Mopterin_DH_FAD-bd"/>
</dbReference>
<reference evidence="7" key="1">
    <citation type="submission" date="2023-07" db="EMBL/GenBank/DDBJ databases">
        <title>Whole genome shotgun sequence of Streptomyces achromogenes subsp. rubradiris NBRC 14000.</title>
        <authorList>
            <person name="Komaki H."/>
            <person name="Tamura T."/>
        </authorList>
    </citation>
    <scope>NUCLEOTIDE SEQUENCE [LARGE SCALE GENOMIC DNA]</scope>
    <source>
        <strain evidence="7">NBRC 14000</strain>
    </source>
</reference>
<dbReference type="Gene3D" id="3.30.43.10">
    <property type="entry name" value="Uridine Diphospho-n-acetylenolpyruvylglucosamine Reductase, domain 2"/>
    <property type="match status" value="1"/>
</dbReference>
<comment type="caution">
    <text evidence="6">The sequence shown here is derived from an EMBL/GenBank/DDBJ whole genome shotgun (WGS) entry which is preliminary data.</text>
</comment>
<name>A0ABQ3RF53_STRRR</name>
<feature type="region of interest" description="Disordered" evidence="4">
    <location>
        <begin position="184"/>
        <end position="232"/>
    </location>
</feature>
<dbReference type="InterPro" id="IPR037165">
    <property type="entry name" value="AldOxase/xan_DH_Mopterin-bd_sf"/>
</dbReference>
<dbReference type="InterPro" id="IPR036318">
    <property type="entry name" value="FAD-bd_PCMH-like_sf"/>
</dbReference>
<feature type="compositionally biased region" description="Low complexity" evidence="4">
    <location>
        <begin position="191"/>
        <end position="209"/>
    </location>
</feature>
<dbReference type="InterPro" id="IPR051312">
    <property type="entry name" value="Diverse_Substr_Oxidored"/>
</dbReference>
<sequence>MDFLRPASREEALAAKAEHPTAAPIAGGTDVMVETDFGHRRPGRPLGLNRVGDLHERETGEQGVRLGASVPYGAITRSLRAGLPGLALASHTVASPRIRNRGGAGGSPGTASPAGDAHPALPAAGAGAEVASAARGTRMIPVGAFRTGVERDALRPDEPVPTVLDTPAVPVGVPELADEHAPYGPRGAGEAPALSSTPALSSAPAVLAAIRDATGPEPNRTPVRPGHLTGTA</sequence>
<dbReference type="Proteomes" id="UP000646738">
    <property type="component" value="Unassembled WGS sequence"/>
</dbReference>
<evidence type="ECO:0000256" key="3">
    <source>
        <dbReference type="ARBA" id="ARBA00023002"/>
    </source>
</evidence>
<dbReference type="Pfam" id="PF00941">
    <property type="entry name" value="FAD_binding_5"/>
    <property type="match status" value="1"/>
</dbReference>
<gene>
    <name evidence="6" type="ORF">Srubr_43340</name>
</gene>
<feature type="compositionally biased region" description="Low complexity" evidence="4">
    <location>
        <begin position="109"/>
        <end position="118"/>
    </location>
</feature>
<dbReference type="PANTHER" id="PTHR42659">
    <property type="entry name" value="XANTHINE DEHYDROGENASE SUBUNIT C-RELATED"/>
    <property type="match status" value="1"/>
</dbReference>
<evidence type="ECO:0000313" key="6">
    <source>
        <dbReference type="EMBL" id="GHI54488.1"/>
    </source>
</evidence>
<dbReference type="SUPFAM" id="SSF56176">
    <property type="entry name" value="FAD-binding/transporter-associated domain-like"/>
    <property type="match status" value="1"/>
</dbReference>
<dbReference type="Gene3D" id="3.30.365.10">
    <property type="entry name" value="Aldehyde oxidase/xanthine dehydrogenase, molybdopterin binding domain"/>
    <property type="match status" value="1"/>
</dbReference>
<dbReference type="PROSITE" id="PS51387">
    <property type="entry name" value="FAD_PCMH"/>
    <property type="match status" value="1"/>
</dbReference>